<dbReference type="EMBL" id="JBIAQY010000002">
    <property type="protein sequence ID" value="MFF3567528.1"/>
    <property type="molecule type" value="Genomic_DNA"/>
</dbReference>
<keyword evidence="2" id="KW-1185">Reference proteome</keyword>
<dbReference type="InterPro" id="IPR001753">
    <property type="entry name" value="Enoyl-CoA_hydra/iso"/>
</dbReference>
<dbReference type="InterPro" id="IPR029045">
    <property type="entry name" value="ClpP/crotonase-like_dom_sf"/>
</dbReference>
<protein>
    <submittedName>
        <fullName evidence="1">Enoyl-CoA hydratase/isomerase family protein</fullName>
    </submittedName>
</protein>
<dbReference type="SUPFAM" id="SSF52096">
    <property type="entry name" value="ClpP/crotonase"/>
    <property type="match status" value="1"/>
</dbReference>
<evidence type="ECO:0000313" key="2">
    <source>
        <dbReference type="Proteomes" id="UP001601992"/>
    </source>
</evidence>
<sequence>MSDPEYFGKYKTIAFERDDKGILIVRFHSDGGPVVYTKEHHTESVDAFYEIGKDVDNRVVILTGTGDSFINDARWDDPVSGPGDWEKVHREGKRMLRNLLDIEVPVIAAINGPATIHAELAVLSDITLASSDTVFADTPHFPGHTVPGDGVHVVWQELLGSNRGRYFLLTGQQLSASEALALGVVNEVLEPEALLGRARELAEYIIARPPLVTRYTRTAITVRWKRLLDEALGYGLALEGLGVLSLR</sequence>
<dbReference type="Gene3D" id="3.90.226.10">
    <property type="entry name" value="2-enoyl-CoA Hydratase, Chain A, domain 1"/>
    <property type="match status" value="1"/>
</dbReference>
<dbReference type="CDD" id="cd06558">
    <property type="entry name" value="crotonase-like"/>
    <property type="match status" value="1"/>
</dbReference>
<organism evidence="1 2">
    <name type="scientific">Nocardia jiangxiensis</name>
    <dbReference type="NCBI Taxonomy" id="282685"/>
    <lineage>
        <taxon>Bacteria</taxon>
        <taxon>Bacillati</taxon>
        <taxon>Actinomycetota</taxon>
        <taxon>Actinomycetes</taxon>
        <taxon>Mycobacteriales</taxon>
        <taxon>Nocardiaceae</taxon>
        <taxon>Nocardia</taxon>
    </lineage>
</organism>
<dbReference type="RefSeq" id="WP_040825280.1">
    <property type="nucleotide sequence ID" value="NZ_JBIAQY010000002.1"/>
</dbReference>
<dbReference type="Proteomes" id="UP001601992">
    <property type="component" value="Unassembled WGS sequence"/>
</dbReference>
<dbReference type="Pfam" id="PF00378">
    <property type="entry name" value="ECH_1"/>
    <property type="match status" value="1"/>
</dbReference>
<gene>
    <name evidence="1" type="ORF">ACFYXQ_07060</name>
</gene>
<dbReference type="PANTHER" id="PTHR43459:SF1">
    <property type="entry name" value="EG:BACN32G11.4 PROTEIN"/>
    <property type="match status" value="1"/>
</dbReference>
<reference evidence="1 2" key="1">
    <citation type="submission" date="2024-10" db="EMBL/GenBank/DDBJ databases">
        <title>The Natural Products Discovery Center: Release of the First 8490 Sequenced Strains for Exploring Actinobacteria Biosynthetic Diversity.</title>
        <authorList>
            <person name="Kalkreuter E."/>
            <person name="Kautsar S.A."/>
            <person name="Yang D."/>
            <person name="Bader C.D."/>
            <person name="Teijaro C.N."/>
            <person name="Fluegel L."/>
            <person name="Davis C.M."/>
            <person name="Simpson J.R."/>
            <person name="Lauterbach L."/>
            <person name="Steele A.D."/>
            <person name="Gui C."/>
            <person name="Meng S."/>
            <person name="Li G."/>
            <person name="Viehrig K."/>
            <person name="Ye F."/>
            <person name="Su P."/>
            <person name="Kiefer A.F."/>
            <person name="Nichols A."/>
            <person name="Cepeda A.J."/>
            <person name="Yan W."/>
            <person name="Fan B."/>
            <person name="Jiang Y."/>
            <person name="Adhikari A."/>
            <person name="Zheng C.-J."/>
            <person name="Schuster L."/>
            <person name="Cowan T.M."/>
            <person name="Smanski M.J."/>
            <person name="Chevrette M.G."/>
            <person name="De Carvalho L.P.S."/>
            <person name="Shen B."/>
        </authorList>
    </citation>
    <scope>NUCLEOTIDE SEQUENCE [LARGE SCALE GENOMIC DNA]</scope>
    <source>
        <strain evidence="1 2">NPDC002593</strain>
    </source>
</reference>
<name>A0ABW6RU50_9NOCA</name>
<evidence type="ECO:0000313" key="1">
    <source>
        <dbReference type="EMBL" id="MFF3567528.1"/>
    </source>
</evidence>
<proteinExistence type="predicted"/>
<dbReference type="PANTHER" id="PTHR43459">
    <property type="entry name" value="ENOYL-COA HYDRATASE"/>
    <property type="match status" value="1"/>
</dbReference>
<comment type="caution">
    <text evidence="1">The sequence shown here is derived from an EMBL/GenBank/DDBJ whole genome shotgun (WGS) entry which is preliminary data.</text>
</comment>
<accession>A0ABW6RU50</accession>